<dbReference type="OrthoDB" id="9810688at2"/>
<evidence type="ECO:0000313" key="11">
    <source>
        <dbReference type="Proteomes" id="UP000183954"/>
    </source>
</evidence>
<keyword evidence="4" id="KW-0677">Repeat</keyword>
<name>A0A1M5YL79_9FIRM</name>
<evidence type="ECO:0000313" key="10">
    <source>
        <dbReference type="EMBL" id="SHI12806.1"/>
    </source>
</evidence>
<dbReference type="Proteomes" id="UP000183954">
    <property type="component" value="Unassembled WGS sequence"/>
</dbReference>
<keyword evidence="11" id="KW-1185">Reference proteome</keyword>
<keyword evidence="2" id="KW-0004">4Fe-4S</keyword>
<gene>
    <name evidence="10" type="ORF">SAMN02746098_02529</name>
</gene>
<evidence type="ECO:0000256" key="7">
    <source>
        <dbReference type="SAM" id="MobiDB-lite"/>
    </source>
</evidence>
<dbReference type="SUPFAM" id="SSF54862">
    <property type="entry name" value="4Fe-4S ferredoxins"/>
    <property type="match status" value="1"/>
</dbReference>
<dbReference type="RefSeq" id="WP_073030090.1">
    <property type="nucleotide sequence ID" value="NZ_FQXJ01000008.1"/>
</dbReference>
<dbReference type="GO" id="GO:0051539">
    <property type="term" value="F:4 iron, 4 sulfur cluster binding"/>
    <property type="evidence" value="ECO:0007669"/>
    <property type="project" value="UniProtKB-KW"/>
</dbReference>
<dbReference type="PANTHER" id="PTHR43545:SF4">
    <property type="entry name" value="IRON-SULFUR PROTEIN"/>
    <property type="match status" value="1"/>
</dbReference>
<dbReference type="AlphaFoldDB" id="A0A1M5YL79"/>
<keyword evidence="8" id="KW-0472">Membrane</keyword>
<evidence type="ECO:0000256" key="3">
    <source>
        <dbReference type="ARBA" id="ARBA00022723"/>
    </source>
</evidence>
<dbReference type="GO" id="GO:0046872">
    <property type="term" value="F:metal ion binding"/>
    <property type="evidence" value="ECO:0007669"/>
    <property type="project" value="UniProtKB-KW"/>
</dbReference>
<proteinExistence type="predicted"/>
<evidence type="ECO:0000256" key="4">
    <source>
        <dbReference type="ARBA" id="ARBA00022737"/>
    </source>
</evidence>
<accession>A0A1M5YL79</accession>
<dbReference type="STRING" id="1121420.SAMN02746098_02529"/>
<comment type="subcellular location">
    <subcellularLocation>
        <location evidence="1">Cell envelope</location>
    </subcellularLocation>
</comment>
<evidence type="ECO:0000256" key="2">
    <source>
        <dbReference type="ARBA" id="ARBA00022485"/>
    </source>
</evidence>
<evidence type="ECO:0000259" key="9">
    <source>
        <dbReference type="PROSITE" id="PS51379"/>
    </source>
</evidence>
<dbReference type="GO" id="GO:0030313">
    <property type="term" value="C:cell envelope"/>
    <property type="evidence" value="ECO:0007669"/>
    <property type="project" value="UniProtKB-SubCell"/>
</dbReference>
<dbReference type="PROSITE" id="PS51318">
    <property type="entry name" value="TAT"/>
    <property type="match status" value="1"/>
</dbReference>
<evidence type="ECO:0000256" key="1">
    <source>
        <dbReference type="ARBA" id="ARBA00004196"/>
    </source>
</evidence>
<dbReference type="InterPro" id="IPR006311">
    <property type="entry name" value="TAT_signal"/>
</dbReference>
<dbReference type="Gene3D" id="3.30.70.20">
    <property type="match status" value="2"/>
</dbReference>
<feature type="transmembrane region" description="Helical" evidence="8">
    <location>
        <begin position="309"/>
        <end position="329"/>
    </location>
</feature>
<dbReference type="InterPro" id="IPR051555">
    <property type="entry name" value="FDH_Electron_Transfer_Unit"/>
</dbReference>
<evidence type="ECO:0000256" key="8">
    <source>
        <dbReference type="SAM" id="Phobius"/>
    </source>
</evidence>
<sequence>MKKDDFISRRTFFKRTTAAGLLGALAATGLNKPVQAAGLSNGKLGTLIDLSKCDGCKSYGTPLCVEACGKHNQERFPEPQKPLKKYWPQDKVEDWSNKRDLKSRLTPYNWTFVDHVKVKHNGAEQEIYVPRRCMHCDNPTCSKLCPFSAITKDTTGAVSIDDEICFGGAKCRDVCPWGIPQRQAGVGIYLDIAPDLAGGGVMYKCDMCVDLLAEGKKPACVSACPTGAISIGPRDDMRNLAYEKAKEINGYVYGDKENGGTATLYVSAVPFEMIDDAIKADKATKKDTAPGRPGMPVNVENYLSTGKGMFISAVMAPFAGAAVAGLTAYRTIKGDKAKRIQHNSTKQGGENNDGEENI</sequence>
<evidence type="ECO:0000256" key="5">
    <source>
        <dbReference type="ARBA" id="ARBA00023004"/>
    </source>
</evidence>
<keyword evidence="5" id="KW-0408">Iron</keyword>
<keyword evidence="6" id="KW-0411">Iron-sulfur</keyword>
<dbReference type="PROSITE" id="PS51379">
    <property type="entry name" value="4FE4S_FER_2"/>
    <property type="match status" value="2"/>
</dbReference>
<dbReference type="PANTHER" id="PTHR43545">
    <property type="entry name" value="FORMATE DEHYDROGENASE, NITRATE-INDUCIBLE, IRON-SULFUR SUBUNIT"/>
    <property type="match status" value="1"/>
</dbReference>
<dbReference type="Pfam" id="PF13247">
    <property type="entry name" value="Fer4_11"/>
    <property type="match status" value="1"/>
</dbReference>
<dbReference type="InterPro" id="IPR017896">
    <property type="entry name" value="4Fe4S_Fe-S-bd"/>
</dbReference>
<keyword evidence="8" id="KW-1133">Transmembrane helix</keyword>
<evidence type="ECO:0000256" key="6">
    <source>
        <dbReference type="ARBA" id="ARBA00023014"/>
    </source>
</evidence>
<feature type="domain" description="4Fe-4S ferredoxin-type" evidence="9">
    <location>
        <begin position="156"/>
        <end position="185"/>
    </location>
</feature>
<dbReference type="EMBL" id="FQXJ01000008">
    <property type="protein sequence ID" value="SHI12806.1"/>
    <property type="molecule type" value="Genomic_DNA"/>
</dbReference>
<reference evidence="11" key="1">
    <citation type="submission" date="2016-11" db="EMBL/GenBank/DDBJ databases">
        <authorList>
            <person name="Varghese N."/>
            <person name="Submissions S."/>
        </authorList>
    </citation>
    <scope>NUCLEOTIDE SEQUENCE [LARGE SCALE GENOMIC DNA]</scope>
    <source>
        <strain evidence="11">DSM 15449</strain>
    </source>
</reference>
<feature type="region of interest" description="Disordered" evidence="7">
    <location>
        <begin position="337"/>
        <end position="358"/>
    </location>
</feature>
<keyword evidence="8" id="KW-0812">Transmembrane</keyword>
<organism evidence="10 11">
    <name type="scientific">Desulfosporosinus lacus DSM 15449</name>
    <dbReference type="NCBI Taxonomy" id="1121420"/>
    <lineage>
        <taxon>Bacteria</taxon>
        <taxon>Bacillati</taxon>
        <taxon>Bacillota</taxon>
        <taxon>Clostridia</taxon>
        <taxon>Eubacteriales</taxon>
        <taxon>Desulfitobacteriaceae</taxon>
        <taxon>Desulfosporosinus</taxon>
    </lineage>
</organism>
<protein>
    <submittedName>
        <fullName evidence="10">Fe-S-cluster-containing dehydrogenase component</fullName>
    </submittedName>
</protein>
<dbReference type="CDD" id="cd16368">
    <property type="entry name" value="DMSOR_beta_like"/>
    <property type="match status" value="1"/>
</dbReference>
<feature type="domain" description="4Fe-4S ferredoxin-type" evidence="9">
    <location>
        <begin position="124"/>
        <end position="155"/>
    </location>
</feature>
<keyword evidence="3" id="KW-0479">Metal-binding</keyword>